<evidence type="ECO:0000313" key="2">
    <source>
        <dbReference type="Proteomes" id="UP000258309"/>
    </source>
</evidence>
<accession>A0A3E2HRK7</accession>
<dbReference type="EMBL" id="NCSJ02000003">
    <property type="protein sequence ID" value="RFU35995.1"/>
    <property type="molecule type" value="Genomic_DNA"/>
</dbReference>
<dbReference type="OMA" id="RVERYWK"/>
<name>A0A3E2HRK7_SCYLI</name>
<proteinExistence type="predicted"/>
<dbReference type="PANTHER" id="PTHR36091">
    <property type="entry name" value="ALTERED INHERITANCE OF MITOCHONDRIA PROTEIN 9, MITOCHONDRIAL"/>
    <property type="match status" value="1"/>
</dbReference>
<dbReference type="PANTHER" id="PTHR36091:SF1">
    <property type="entry name" value="ALTERED INHERITANCE OF MITOCHONDRIA PROTEIN 9, MITOCHONDRIAL"/>
    <property type="match status" value="1"/>
</dbReference>
<keyword evidence="2" id="KW-1185">Reference proteome</keyword>
<feature type="non-terminal residue" evidence="1">
    <location>
        <position position="1"/>
    </location>
</feature>
<dbReference type="GO" id="GO:0005739">
    <property type="term" value="C:mitochondrion"/>
    <property type="evidence" value="ECO:0007669"/>
    <property type="project" value="TreeGrafter"/>
</dbReference>
<organism evidence="1 2">
    <name type="scientific">Scytalidium lignicola</name>
    <name type="common">Hyphomycete</name>
    <dbReference type="NCBI Taxonomy" id="5539"/>
    <lineage>
        <taxon>Eukaryota</taxon>
        <taxon>Fungi</taxon>
        <taxon>Dikarya</taxon>
        <taxon>Ascomycota</taxon>
        <taxon>Pezizomycotina</taxon>
        <taxon>Leotiomycetes</taxon>
        <taxon>Leotiomycetes incertae sedis</taxon>
        <taxon>Scytalidium</taxon>
    </lineage>
</organism>
<protein>
    <submittedName>
        <fullName evidence="1">Uncharacterized protein</fullName>
    </submittedName>
</protein>
<dbReference type="OrthoDB" id="2968323at2759"/>
<dbReference type="InterPro" id="IPR051035">
    <property type="entry name" value="Mito_inheritance_9"/>
</dbReference>
<sequence>MLKFPENFKELKDDEKQRIRQQVASSIVLHLYEMNIAKENPRLNKVFHVEHGRTRGEPISFASDTWDDDILPFRESLIRVERYWKELGIDVPCPIHFTEDEVQSHLKDAEGWNEVQDFWDSIAGLVSSDGWTPSDKYDDAVALFSEHRETGLKDMKEEGIF</sequence>
<dbReference type="Proteomes" id="UP000258309">
    <property type="component" value="Unassembled WGS sequence"/>
</dbReference>
<feature type="non-terminal residue" evidence="1">
    <location>
        <position position="161"/>
    </location>
</feature>
<reference evidence="1 2" key="1">
    <citation type="submission" date="2018-05" db="EMBL/GenBank/DDBJ databases">
        <title>Draft genome sequence of Scytalidium lignicola DSM 105466, a ubiquitous saprotrophic fungus.</title>
        <authorList>
            <person name="Buettner E."/>
            <person name="Gebauer A.M."/>
            <person name="Hofrichter M."/>
            <person name="Liers C."/>
            <person name="Kellner H."/>
        </authorList>
    </citation>
    <scope>NUCLEOTIDE SEQUENCE [LARGE SCALE GENOMIC DNA]</scope>
    <source>
        <strain evidence="1 2">DSM 105466</strain>
    </source>
</reference>
<gene>
    <name evidence="1" type="ORF">B7463_g383</name>
</gene>
<dbReference type="AlphaFoldDB" id="A0A3E2HRK7"/>
<evidence type="ECO:0000313" key="1">
    <source>
        <dbReference type="EMBL" id="RFU35995.1"/>
    </source>
</evidence>
<dbReference type="STRING" id="5539.A0A3E2HRK7"/>
<comment type="caution">
    <text evidence="1">The sequence shown here is derived from an EMBL/GenBank/DDBJ whole genome shotgun (WGS) entry which is preliminary data.</text>
</comment>